<protein>
    <submittedName>
        <fullName evidence="1">Uncharacterized protein</fullName>
    </submittedName>
</protein>
<comment type="caution">
    <text evidence="1">The sequence shown here is derived from an EMBL/GenBank/DDBJ whole genome shotgun (WGS) entry which is preliminary data.</text>
</comment>
<gene>
    <name evidence="1" type="ORF">F5148DRAFT_49411</name>
</gene>
<organism evidence="1 2">
    <name type="scientific">Russula earlei</name>
    <dbReference type="NCBI Taxonomy" id="71964"/>
    <lineage>
        <taxon>Eukaryota</taxon>
        <taxon>Fungi</taxon>
        <taxon>Dikarya</taxon>
        <taxon>Basidiomycota</taxon>
        <taxon>Agaricomycotina</taxon>
        <taxon>Agaricomycetes</taxon>
        <taxon>Russulales</taxon>
        <taxon>Russulaceae</taxon>
        <taxon>Russula</taxon>
    </lineage>
</organism>
<evidence type="ECO:0000313" key="2">
    <source>
        <dbReference type="Proteomes" id="UP001207468"/>
    </source>
</evidence>
<accession>A0ACC0TR51</accession>
<proteinExistence type="predicted"/>
<reference evidence="1" key="1">
    <citation type="submission" date="2021-03" db="EMBL/GenBank/DDBJ databases">
        <title>Evolutionary priming and transition to the ectomycorrhizal habit in an iconic lineage of mushroom-forming fungi: is preadaptation a requirement?</title>
        <authorList>
            <consortium name="DOE Joint Genome Institute"/>
            <person name="Looney B.P."/>
            <person name="Miyauchi S."/>
            <person name="Morin E."/>
            <person name="Drula E."/>
            <person name="Courty P.E."/>
            <person name="Chicoki N."/>
            <person name="Fauchery L."/>
            <person name="Kohler A."/>
            <person name="Kuo A."/>
            <person name="LaButti K."/>
            <person name="Pangilinan J."/>
            <person name="Lipzen A."/>
            <person name="Riley R."/>
            <person name="Andreopoulos W."/>
            <person name="He G."/>
            <person name="Johnson J."/>
            <person name="Barry K.W."/>
            <person name="Grigoriev I.V."/>
            <person name="Nagy L."/>
            <person name="Hibbett D."/>
            <person name="Henrissat B."/>
            <person name="Matheny P.B."/>
            <person name="Labbe J."/>
            <person name="Martin A.F."/>
        </authorList>
    </citation>
    <scope>NUCLEOTIDE SEQUENCE</scope>
    <source>
        <strain evidence="1">BPL698</strain>
    </source>
</reference>
<dbReference type="Proteomes" id="UP001207468">
    <property type="component" value="Unassembled WGS sequence"/>
</dbReference>
<dbReference type="EMBL" id="JAGFNK010001086">
    <property type="protein sequence ID" value="KAI9435023.1"/>
    <property type="molecule type" value="Genomic_DNA"/>
</dbReference>
<name>A0ACC0TR51_9AGAM</name>
<sequence length="212" mass="23306">MAQHDLYVVHRSLKSQLKNLAAKASLVVGALDTVEETLHCGVRSYETISDYLYDYHTAKGDSGDMAFIAGPMANTQGVYSSEGARLDRIGSKRPKPVAKFLTVPMSAKQIGEIGKLPIPTDPTELTCLVADGLLAEFNAKQKNKEKYPMGGGYHLTEQNCQDFAACLIARLGVAEIDTVMKLIWGNTSSKAKRDRLEKLFKYESTALFPLCR</sequence>
<keyword evidence="2" id="KW-1185">Reference proteome</keyword>
<evidence type="ECO:0000313" key="1">
    <source>
        <dbReference type="EMBL" id="KAI9435023.1"/>
    </source>
</evidence>